<dbReference type="Proteomes" id="UP000768462">
    <property type="component" value="Unassembled WGS sequence"/>
</dbReference>
<comment type="caution">
    <text evidence="2">The sequence shown here is derived from an EMBL/GenBank/DDBJ whole genome shotgun (WGS) entry which is preliminary data.</text>
</comment>
<evidence type="ECO:0000313" key="2">
    <source>
        <dbReference type="EMBL" id="KEZ88399.1"/>
    </source>
</evidence>
<evidence type="ECO:0008006" key="5">
    <source>
        <dbReference type="Google" id="ProtNLM"/>
    </source>
</evidence>
<dbReference type="Gene3D" id="1.10.1760.20">
    <property type="match status" value="1"/>
</dbReference>
<dbReference type="EMBL" id="JPMD01000003">
    <property type="protein sequence ID" value="KEZ88399.1"/>
    <property type="molecule type" value="Genomic_DNA"/>
</dbReference>
<feature type="transmembrane region" description="Helical" evidence="1">
    <location>
        <begin position="68"/>
        <end position="87"/>
    </location>
</feature>
<evidence type="ECO:0000256" key="1">
    <source>
        <dbReference type="SAM" id="Phobius"/>
    </source>
</evidence>
<proteinExistence type="predicted"/>
<reference evidence="3" key="2">
    <citation type="submission" date="2019-04" db="EMBL/GenBank/DDBJ databases">
        <title>Evolution of Biomass-Degrading Anaerobic Consortia Revealed by Metagenomics.</title>
        <authorList>
            <person name="Peng X."/>
        </authorList>
    </citation>
    <scope>NUCLEOTIDE SEQUENCE</scope>
    <source>
        <strain evidence="3">SIG254</strain>
    </source>
</reference>
<sequence length="171" mass="19518">MYKTKDLIILALLGALMLVLQVMMSGIPNIEPVSFLLVIYTLVLGRRALVVVVVFNFLLGLVSGMGTWWFGYWIVWPILVLVVLLFRKIIKENFLGWSIISGVFGMLFGALYSIPYIFTVSTTFALTYWINGIPYDLIHMVGNYFIMLMLGKRVYNLLKNLVAKYNLGTKF</sequence>
<feature type="transmembrane region" description="Helical" evidence="1">
    <location>
        <begin position="35"/>
        <end position="62"/>
    </location>
</feature>
<dbReference type="EMBL" id="SVCM01000081">
    <property type="protein sequence ID" value="MBE6059988.1"/>
    <property type="molecule type" value="Genomic_DNA"/>
</dbReference>
<dbReference type="STRING" id="318464.IO99_03075"/>
<keyword evidence="4" id="KW-1185">Reference proteome</keyword>
<keyword evidence="1" id="KW-0812">Transmembrane</keyword>
<dbReference type="AlphaFoldDB" id="A0A084JHG5"/>
<keyword evidence="1" id="KW-1133">Transmembrane helix</keyword>
<reference evidence="2 4" key="1">
    <citation type="submission" date="2014-07" db="EMBL/GenBank/DDBJ databases">
        <title>Draft genome of Clostridium sulfidigenes 113A isolated from sediments associated with methane hydrate from Krishna Godavari basin.</title>
        <authorList>
            <person name="Honkalas V.S."/>
            <person name="Dabir A.P."/>
            <person name="Arora P."/>
            <person name="Dhakephalkar P.K."/>
        </authorList>
    </citation>
    <scope>NUCLEOTIDE SEQUENCE [LARGE SCALE GENOMIC DNA]</scope>
    <source>
        <strain evidence="2 4">113A</strain>
    </source>
</reference>
<protein>
    <recommendedName>
        <fullName evidence="5">Metal ABC transporter permease</fullName>
    </recommendedName>
</protein>
<keyword evidence="1" id="KW-0472">Membrane</keyword>
<organism evidence="2 4">
    <name type="scientific">Clostridium sulfidigenes</name>
    <dbReference type="NCBI Taxonomy" id="318464"/>
    <lineage>
        <taxon>Bacteria</taxon>
        <taxon>Bacillati</taxon>
        <taxon>Bacillota</taxon>
        <taxon>Clostridia</taxon>
        <taxon>Eubacteriales</taxon>
        <taxon>Clostridiaceae</taxon>
        <taxon>Clostridium</taxon>
    </lineage>
</organism>
<evidence type="ECO:0000313" key="3">
    <source>
        <dbReference type="EMBL" id="MBE6059988.1"/>
    </source>
</evidence>
<name>A0A084JHG5_9CLOT</name>
<accession>A0A084JHG5</accession>
<dbReference type="eggNOG" id="ENOG5032SFZ">
    <property type="taxonomic scope" value="Bacteria"/>
</dbReference>
<gene>
    <name evidence="3" type="ORF">E7215_07420</name>
    <name evidence="2" type="ORF">IO99_03075</name>
</gene>
<dbReference type="Proteomes" id="UP000028542">
    <property type="component" value="Unassembled WGS sequence"/>
</dbReference>
<dbReference type="RefSeq" id="WP_035130005.1">
    <property type="nucleotide sequence ID" value="NZ_JPMD01000003.1"/>
</dbReference>
<feature type="transmembrane region" description="Helical" evidence="1">
    <location>
        <begin position="94"/>
        <end position="114"/>
    </location>
</feature>
<evidence type="ECO:0000313" key="4">
    <source>
        <dbReference type="Proteomes" id="UP000028542"/>
    </source>
</evidence>
<feature type="transmembrane region" description="Helical" evidence="1">
    <location>
        <begin position="126"/>
        <end position="150"/>
    </location>
</feature>
<feature type="transmembrane region" description="Helical" evidence="1">
    <location>
        <begin position="6"/>
        <end position="23"/>
    </location>
</feature>